<proteinExistence type="predicted"/>
<feature type="non-terminal residue" evidence="1">
    <location>
        <position position="1"/>
    </location>
</feature>
<comment type="caution">
    <text evidence="1">The sequence shown here is derived from an EMBL/GenBank/DDBJ whole genome shotgun (WGS) entry which is preliminary data.</text>
</comment>
<organism evidence="1">
    <name type="scientific">marine sediment metagenome</name>
    <dbReference type="NCBI Taxonomy" id="412755"/>
    <lineage>
        <taxon>unclassified sequences</taxon>
        <taxon>metagenomes</taxon>
        <taxon>ecological metagenomes</taxon>
    </lineage>
</organism>
<accession>A0A0F9DIG0</accession>
<evidence type="ECO:0000313" key="1">
    <source>
        <dbReference type="EMBL" id="KKL61478.1"/>
    </source>
</evidence>
<gene>
    <name evidence="1" type="ORF">LCGC14_2194930</name>
</gene>
<reference evidence="1" key="1">
    <citation type="journal article" date="2015" name="Nature">
        <title>Complex archaea that bridge the gap between prokaryotes and eukaryotes.</title>
        <authorList>
            <person name="Spang A."/>
            <person name="Saw J.H."/>
            <person name="Jorgensen S.L."/>
            <person name="Zaremba-Niedzwiedzka K."/>
            <person name="Martijn J."/>
            <person name="Lind A.E."/>
            <person name="van Eijk R."/>
            <person name="Schleper C."/>
            <person name="Guy L."/>
            <person name="Ettema T.J."/>
        </authorList>
    </citation>
    <scope>NUCLEOTIDE SEQUENCE</scope>
</reference>
<dbReference type="AlphaFoldDB" id="A0A0F9DIG0"/>
<dbReference type="EMBL" id="LAZR01028807">
    <property type="protein sequence ID" value="KKL61478.1"/>
    <property type="molecule type" value="Genomic_DNA"/>
</dbReference>
<name>A0A0F9DIG0_9ZZZZ</name>
<protein>
    <submittedName>
        <fullName evidence="1">Uncharacterized protein</fullName>
    </submittedName>
</protein>
<sequence>ILYGPMNSTYEAYAIILKELDEFWREACKGRENRSKSTMRKELTQIAAMAIRAIHDLDLYFRPISYSTGRPVLPS</sequence>